<reference evidence="1" key="1">
    <citation type="journal article" date="2015" name="Nature">
        <title>Complex archaea that bridge the gap between prokaryotes and eukaryotes.</title>
        <authorList>
            <person name="Spang A."/>
            <person name="Saw J.H."/>
            <person name="Jorgensen S.L."/>
            <person name="Zaremba-Niedzwiedzka K."/>
            <person name="Martijn J."/>
            <person name="Lind A.E."/>
            <person name="van Eijk R."/>
            <person name="Schleper C."/>
            <person name="Guy L."/>
            <person name="Ettema T.J."/>
        </authorList>
    </citation>
    <scope>NUCLEOTIDE SEQUENCE</scope>
</reference>
<gene>
    <name evidence="1" type="ORF">LCGC14_1302860</name>
</gene>
<evidence type="ECO:0000313" key="1">
    <source>
        <dbReference type="EMBL" id="KKM84074.1"/>
    </source>
</evidence>
<protein>
    <submittedName>
        <fullName evidence="1">Uncharacterized protein</fullName>
    </submittedName>
</protein>
<feature type="non-terminal residue" evidence="1">
    <location>
        <position position="1"/>
    </location>
</feature>
<organism evidence="1">
    <name type="scientific">marine sediment metagenome</name>
    <dbReference type="NCBI Taxonomy" id="412755"/>
    <lineage>
        <taxon>unclassified sequences</taxon>
        <taxon>metagenomes</taxon>
        <taxon>ecological metagenomes</taxon>
    </lineage>
</organism>
<dbReference type="EMBL" id="LAZR01007618">
    <property type="protein sequence ID" value="KKM84074.1"/>
    <property type="molecule type" value="Genomic_DNA"/>
</dbReference>
<comment type="caution">
    <text evidence="1">The sequence shown here is derived from an EMBL/GenBank/DDBJ whole genome shotgun (WGS) entry which is preliminary data.</text>
</comment>
<dbReference type="AlphaFoldDB" id="A0A0F9KPF8"/>
<sequence>KDTIPETPGIIRSLALRELRLAAREFFEKTFVWTTIINDVTAPAGKVDIVADDSESNTKVISVLGVAFGDTAATRGGQLVPLAQKPTMDQTADASPQKFFVTSAPDHIQIFPYLKTEKTNFLDLTVALIPSFSATALPRQVTDLYYDALIDGYLARVYKHPNKPYSAPLLGNDHRKKFLASIGYYMAKRKQGFNNSQQWVFPGGWQVSRLGGNG</sequence>
<proteinExistence type="predicted"/>
<name>A0A0F9KPF8_9ZZZZ</name>
<accession>A0A0F9KPF8</accession>